<organism evidence="1 2">
    <name type="scientific">Cohnella abietis</name>
    <dbReference type="NCBI Taxonomy" id="2507935"/>
    <lineage>
        <taxon>Bacteria</taxon>
        <taxon>Bacillati</taxon>
        <taxon>Bacillota</taxon>
        <taxon>Bacilli</taxon>
        <taxon>Bacillales</taxon>
        <taxon>Paenibacillaceae</taxon>
        <taxon>Cohnella</taxon>
    </lineage>
</organism>
<keyword evidence="2" id="KW-1185">Reference proteome</keyword>
<gene>
    <name evidence="1" type="ORF">KCTCHS21_28810</name>
</gene>
<dbReference type="KEGG" id="cohn:KCTCHS21_28810"/>
<sequence length="51" mass="5532">MLAIRQLAVTDSVENHDINNGNFGLCLKIYLLGFILLHEAKKHSLVGSPGA</sequence>
<dbReference type="Proteomes" id="UP000289856">
    <property type="component" value="Chromosome"/>
</dbReference>
<dbReference type="EMBL" id="AP019400">
    <property type="protein sequence ID" value="BBI33482.1"/>
    <property type="molecule type" value="Genomic_DNA"/>
</dbReference>
<accession>A0A3T1D5T9</accession>
<name>A0A3T1D5T9_9BACL</name>
<evidence type="ECO:0000313" key="2">
    <source>
        <dbReference type="Proteomes" id="UP000289856"/>
    </source>
</evidence>
<dbReference type="AlphaFoldDB" id="A0A3T1D5T9"/>
<reference evidence="1 2" key="1">
    <citation type="submission" date="2019-01" db="EMBL/GenBank/DDBJ databases">
        <title>Complete genome sequence of Cohnella hallensis HS21 isolated from Korean fir (Abies koreana) rhizospheric soil.</title>
        <authorList>
            <person name="Jiang L."/>
            <person name="Kang S.W."/>
            <person name="Kim S."/>
            <person name="Jung J."/>
            <person name="Kim C.Y."/>
            <person name="Kim D.H."/>
            <person name="Kim S.W."/>
            <person name="Lee J."/>
        </authorList>
    </citation>
    <scope>NUCLEOTIDE SEQUENCE [LARGE SCALE GENOMIC DNA]</scope>
    <source>
        <strain evidence="1 2">HS21</strain>
    </source>
</reference>
<evidence type="ECO:0000313" key="1">
    <source>
        <dbReference type="EMBL" id="BBI33482.1"/>
    </source>
</evidence>
<proteinExistence type="predicted"/>
<protein>
    <submittedName>
        <fullName evidence="1">Uncharacterized protein</fullName>
    </submittedName>
</protein>